<keyword evidence="1" id="KW-1185">Reference proteome</keyword>
<sequence>MFFDGAVNFKGVGIGAVLISESGQHYPASAKIRFLCTNNMDEYEDCILRIRKAISMNVKELLVIGDSDPLIHQVQGEWSNKNAKILLYLHFMKDLCKQFTKIEFRHVPRIQNEFSDALATLSFMIQHPDKNYINLSR</sequence>
<protein>
    <submittedName>
        <fullName evidence="2">Uncharacterized protein LOC142163804</fullName>
    </submittedName>
</protein>
<evidence type="ECO:0000313" key="1">
    <source>
        <dbReference type="Proteomes" id="UP000790787"/>
    </source>
</evidence>
<name>A0AC58RWJ7_TOBAC</name>
<dbReference type="RefSeq" id="XP_075077050.1">
    <property type="nucleotide sequence ID" value="XM_075220949.1"/>
</dbReference>
<evidence type="ECO:0000313" key="2">
    <source>
        <dbReference type="RefSeq" id="XP_075077050.1"/>
    </source>
</evidence>
<accession>A0AC58RWJ7</accession>
<dbReference type="Proteomes" id="UP000790787">
    <property type="component" value="Chromosome 9"/>
</dbReference>
<proteinExistence type="predicted"/>
<gene>
    <name evidence="2" type="primary">LOC142163804</name>
</gene>
<reference evidence="1" key="1">
    <citation type="journal article" date="2014" name="Nat. Commun.">
        <title>The tobacco genome sequence and its comparison with those of tomato and potato.</title>
        <authorList>
            <person name="Sierro N."/>
            <person name="Battey J.N."/>
            <person name="Ouadi S."/>
            <person name="Bakaher N."/>
            <person name="Bovet L."/>
            <person name="Willig A."/>
            <person name="Goepfert S."/>
            <person name="Peitsch M.C."/>
            <person name="Ivanov N.V."/>
        </authorList>
    </citation>
    <scope>NUCLEOTIDE SEQUENCE [LARGE SCALE GENOMIC DNA]</scope>
</reference>
<organism evidence="1 2">
    <name type="scientific">Nicotiana tabacum</name>
    <name type="common">Common tobacco</name>
    <dbReference type="NCBI Taxonomy" id="4097"/>
    <lineage>
        <taxon>Eukaryota</taxon>
        <taxon>Viridiplantae</taxon>
        <taxon>Streptophyta</taxon>
        <taxon>Embryophyta</taxon>
        <taxon>Tracheophyta</taxon>
        <taxon>Spermatophyta</taxon>
        <taxon>Magnoliopsida</taxon>
        <taxon>eudicotyledons</taxon>
        <taxon>Gunneridae</taxon>
        <taxon>Pentapetalae</taxon>
        <taxon>asterids</taxon>
        <taxon>lamiids</taxon>
        <taxon>Solanales</taxon>
        <taxon>Solanaceae</taxon>
        <taxon>Nicotianoideae</taxon>
        <taxon>Nicotianeae</taxon>
        <taxon>Nicotiana</taxon>
    </lineage>
</organism>
<reference evidence="2" key="2">
    <citation type="submission" date="2025-08" db="UniProtKB">
        <authorList>
            <consortium name="RefSeq"/>
        </authorList>
    </citation>
    <scope>IDENTIFICATION</scope>
    <source>
        <tissue evidence="2">Leaf</tissue>
    </source>
</reference>